<evidence type="ECO:0000313" key="2">
    <source>
        <dbReference type="Proteomes" id="UP000601435"/>
    </source>
</evidence>
<protein>
    <submittedName>
        <fullName evidence="1">Uncharacterized protein</fullName>
    </submittedName>
</protein>
<keyword evidence="2" id="KW-1185">Reference proteome</keyword>
<sequence>MEPDDAAAFGDEVPPKLWVHVPVGEQRHCSGCFSLQKDKANEQPLWKKTGVHEAWLYQNKLGHWCIGGKEARLREFDWNRCFLYQTAPQDPHQRGAGPLLVASQPWQWWDSVGKKWVLDPTIRVLDVPHASSDQHQMLAQHQVAALRGAAEVNRRLEVKKPFEPSQMSLQCLSFEVWSSGGFRVQRLCFKVLMM</sequence>
<name>A0A813AMZ7_9DINO</name>
<dbReference type="Proteomes" id="UP000601435">
    <property type="component" value="Unassembled WGS sequence"/>
</dbReference>
<reference evidence="1" key="1">
    <citation type="submission" date="2021-02" db="EMBL/GenBank/DDBJ databases">
        <authorList>
            <person name="Dougan E. K."/>
            <person name="Rhodes N."/>
            <person name="Thang M."/>
            <person name="Chan C."/>
        </authorList>
    </citation>
    <scope>NUCLEOTIDE SEQUENCE</scope>
</reference>
<comment type="caution">
    <text evidence="1">The sequence shown here is derived from an EMBL/GenBank/DDBJ whole genome shotgun (WGS) entry which is preliminary data.</text>
</comment>
<dbReference type="OrthoDB" id="412040at2759"/>
<proteinExistence type="predicted"/>
<dbReference type="AlphaFoldDB" id="A0A813AMZ7"/>
<dbReference type="EMBL" id="CAJNJA010061577">
    <property type="protein sequence ID" value="CAE7873895.1"/>
    <property type="molecule type" value="Genomic_DNA"/>
</dbReference>
<evidence type="ECO:0000313" key="1">
    <source>
        <dbReference type="EMBL" id="CAE7873895.1"/>
    </source>
</evidence>
<accession>A0A813AMZ7</accession>
<gene>
    <name evidence="1" type="ORF">SNEC2469_LOCUS28377</name>
</gene>
<organism evidence="1 2">
    <name type="scientific">Symbiodinium necroappetens</name>
    <dbReference type="NCBI Taxonomy" id="1628268"/>
    <lineage>
        <taxon>Eukaryota</taxon>
        <taxon>Sar</taxon>
        <taxon>Alveolata</taxon>
        <taxon>Dinophyceae</taxon>
        <taxon>Suessiales</taxon>
        <taxon>Symbiodiniaceae</taxon>
        <taxon>Symbiodinium</taxon>
    </lineage>
</organism>